<name>A0A813FFE1_POLGL</name>
<evidence type="ECO:0000313" key="6">
    <source>
        <dbReference type="EMBL" id="CAE8610567.1"/>
    </source>
</evidence>
<keyword evidence="7" id="KW-1185">Reference proteome</keyword>
<sequence>MATEGCRRAVTSSFSHSFSRLFLGPWLLLLSPSWEGSQGGLQLAAAKLVGGPVRLSGPRQEYHWRYLSKFGYDMGTGSYSVRLQLHQPKTIAAEAPVQIEIYLDEVWPAVEAEKDVCARKALAKQGGYDLIIPCRCAGTSKWWLHRSCLDRWRVANRDLKGFTKEFTQCGVCHFDYVLTLDWTQSESRERSRADLRFCFC</sequence>
<keyword evidence="2" id="KW-0863">Zinc-finger</keyword>
<evidence type="ECO:0000256" key="4">
    <source>
        <dbReference type="SAM" id="SignalP"/>
    </source>
</evidence>
<dbReference type="Proteomes" id="UP000654075">
    <property type="component" value="Unassembled WGS sequence"/>
</dbReference>
<feature type="signal peptide" evidence="4">
    <location>
        <begin position="1"/>
        <end position="36"/>
    </location>
</feature>
<keyword evidence="3" id="KW-0862">Zinc</keyword>
<feature type="domain" description="RING-CH-type" evidence="5">
    <location>
        <begin position="109"/>
        <end position="179"/>
    </location>
</feature>
<proteinExistence type="predicted"/>
<dbReference type="PANTHER" id="PTHR46347:SF1">
    <property type="entry name" value="RING_FYVE_PHD ZINC FINGER SUPERFAMILY PROTEIN"/>
    <property type="match status" value="1"/>
</dbReference>
<keyword evidence="1" id="KW-0479">Metal-binding</keyword>
<evidence type="ECO:0000256" key="1">
    <source>
        <dbReference type="ARBA" id="ARBA00022723"/>
    </source>
</evidence>
<dbReference type="PROSITE" id="PS51292">
    <property type="entry name" value="ZF_RING_CH"/>
    <property type="match status" value="1"/>
</dbReference>
<keyword evidence="4" id="KW-0732">Signal</keyword>
<accession>A0A813FFE1</accession>
<evidence type="ECO:0000313" key="7">
    <source>
        <dbReference type="Proteomes" id="UP000654075"/>
    </source>
</evidence>
<dbReference type="SUPFAM" id="SSF57850">
    <property type="entry name" value="RING/U-box"/>
    <property type="match status" value="1"/>
</dbReference>
<organism evidence="6 7">
    <name type="scientific">Polarella glacialis</name>
    <name type="common">Dinoflagellate</name>
    <dbReference type="NCBI Taxonomy" id="89957"/>
    <lineage>
        <taxon>Eukaryota</taxon>
        <taxon>Sar</taxon>
        <taxon>Alveolata</taxon>
        <taxon>Dinophyceae</taxon>
        <taxon>Suessiales</taxon>
        <taxon>Suessiaceae</taxon>
        <taxon>Polarella</taxon>
    </lineage>
</organism>
<dbReference type="OrthoDB" id="29727at2759"/>
<evidence type="ECO:0000256" key="2">
    <source>
        <dbReference type="ARBA" id="ARBA00022771"/>
    </source>
</evidence>
<evidence type="ECO:0000259" key="5">
    <source>
        <dbReference type="PROSITE" id="PS51292"/>
    </source>
</evidence>
<comment type="caution">
    <text evidence="6">The sequence shown here is derived from an EMBL/GenBank/DDBJ whole genome shotgun (WGS) entry which is preliminary data.</text>
</comment>
<reference evidence="6" key="1">
    <citation type="submission" date="2021-02" db="EMBL/GenBank/DDBJ databases">
        <authorList>
            <person name="Dougan E. K."/>
            <person name="Rhodes N."/>
            <person name="Thang M."/>
            <person name="Chan C."/>
        </authorList>
    </citation>
    <scope>NUCLEOTIDE SEQUENCE</scope>
</reference>
<gene>
    <name evidence="6" type="ORF">PGLA1383_LOCUS28380</name>
</gene>
<feature type="chain" id="PRO_5032752050" description="RING-CH-type domain-containing protein" evidence="4">
    <location>
        <begin position="37"/>
        <end position="200"/>
    </location>
</feature>
<dbReference type="Pfam" id="PF12906">
    <property type="entry name" value="RINGv"/>
    <property type="match status" value="1"/>
</dbReference>
<dbReference type="InterPro" id="IPR013083">
    <property type="entry name" value="Znf_RING/FYVE/PHD"/>
</dbReference>
<dbReference type="InterPro" id="IPR011016">
    <property type="entry name" value="Znf_RING-CH"/>
</dbReference>
<dbReference type="GO" id="GO:0008270">
    <property type="term" value="F:zinc ion binding"/>
    <property type="evidence" value="ECO:0007669"/>
    <property type="project" value="UniProtKB-KW"/>
</dbReference>
<dbReference type="PANTHER" id="PTHR46347">
    <property type="entry name" value="RING/FYVE/PHD ZINC FINGER SUPERFAMILY PROTEIN"/>
    <property type="match status" value="1"/>
</dbReference>
<dbReference type="EMBL" id="CAJNNV010024751">
    <property type="protein sequence ID" value="CAE8610567.1"/>
    <property type="molecule type" value="Genomic_DNA"/>
</dbReference>
<protein>
    <recommendedName>
        <fullName evidence="5">RING-CH-type domain-containing protein</fullName>
    </recommendedName>
</protein>
<evidence type="ECO:0000256" key="3">
    <source>
        <dbReference type="ARBA" id="ARBA00022833"/>
    </source>
</evidence>
<dbReference type="Gene3D" id="3.30.40.10">
    <property type="entry name" value="Zinc/RING finger domain, C3HC4 (zinc finger)"/>
    <property type="match status" value="1"/>
</dbReference>
<dbReference type="AlphaFoldDB" id="A0A813FFE1"/>